<evidence type="ECO:0000256" key="4">
    <source>
        <dbReference type="ARBA" id="ARBA00020268"/>
    </source>
</evidence>
<protein>
    <recommendedName>
        <fullName evidence="4">Probable multidrug resistance protein NorM</fullName>
    </recommendedName>
    <alternativeName>
        <fullName evidence="12">Multidrug-efflux transporter</fullName>
    </alternativeName>
</protein>
<evidence type="ECO:0000256" key="6">
    <source>
        <dbReference type="ARBA" id="ARBA00022449"/>
    </source>
</evidence>
<feature type="transmembrane region" description="Helical" evidence="13">
    <location>
        <begin position="65"/>
        <end position="89"/>
    </location>
</feature>
<keyword evidence="11 13" id="KW-0472">Membrane</keyword>
<feature type="transmembrane region" description="Helical" evidence="13">
    <location>
        <begin position="142"/>
        <end position="166"/>
    </location>
</feature>
<comment type="caution">
    <text evidence="14">The sequence shown here is derived from an EMBL/GenBank/DDBJ whole genome shotgun (WGS) entry which is preliminary data.</text>
</comment>
<dbReference type="InterPro" id="IPR002528">
    <property type="entry name" value="MATE_fam"/>
</dbReference>
<evidence type="ECO:0000256" key="1">
    <source>
        <dbReference type="ARBA" id="ARBA00003408"/>
    </source>
</evidence>
<evidence type="ECO:0000256" key="13">
    <source>
        <dbReference type="SAM" id="Phobius"/>
    </source>
</evidence>
<evidence type="ECO:0000313" key="15">
    <source>
        <dbReference type="Proteomes" id="UP000622405"/>
    </source>
</evidence>
<dbReference type="NCBIfam" id="TIGR00797">
    <property type="entry name" value="matE"/>
    <property type="match status" value="1"/>
</dbReference>
<keyword evidence="8 13" id="KW-0812">Transmembrane</keyword>
<feature type="transmembrane region" description="Helical" evidence="13">
    <location>
        <begin position="330"/>
        <end position="355"/>
    </location>
</feature>
<keyword evidence="9 13" id="KW-1133">Transmembrane helix</keyword>
<keyword evidence="5" id="KW-0813">Transport</keyword>
<feature type="transmembrane region" description="Helical" evidence="13">
    <location>
        <begin position="27"/>
        <end position="53"/>
    </location>
</feature>
<dbReference type="InterPro" id="IPR048279">
    <property type="entry name" value="MdtK-like"/>
</dbReference>
<evidence type="ECO:0000256" key="5">
    <source>
        <dbReference type="ARBA" id="ARBA00022448"/>
    </source>
</evidence>
<evidence type="ECO:0000313" key="14">
    <source>
        <dbReference type="EMBL" id="MBC3900736.1"/>
    </source>
</evidence>
<organism evidence="14 15">
    <name type="scientific">Acetobacterium malicum</name>
    <dbReference type="NCBI Taxonomy" id="52692"/>
    <lineage>
        <taxon>Bacteria</taxon>
        <taxon>Bacillati</taxon>
        <taxon>Bacillota</taxon>
        <taxon>Clostridia</taxon>
        <taxon>Eubacteriales</taxon>
        <taxon>Eubacteriaceae</taxon>
        <taxon>Acetobacterium</taxon>
    </lineage>
</organism>
<dbReference type="PANTHER" id="PTHR43298:SF2">
    <property type="entry name" value="FMN_FAD EXPORTER YEEO-RELATED"/>
    <property type="match status" value="1"/>
</dbReference>
<dbReference type="Proteomes" id="UP000622405">
    <property type="component" value="Unassembled WGS sequence"/>
</dbReference>
<evidence type="ECO:0000256" key="9">
    <source>
        <dbReference type="ARBA" id="ARBA00022989"/>
    </source>
</evidence>
<dbReference type="EMBL" id="WJBE01000015">
    <property type="protein sequence ID" value="MBC3900736.1"/>
    <property type="molecule type" value="Genomic_DNA"/>
</dbReference>
<comment type="function">
    <text evidence="1">Multidrug efflux pump.</text>
</comment>
<feature type="transmembrane region" description="Helical" evidence="13">
    <location>
        <begin position="101"/>
        <end position="122"/>
    </location>
</feature>
<evidence type="ECO:0000256" key="7">
    <source>
        <dbReference type="ARBA" id="ARBA00022475"/>
    </source>
</evidence>
<feature type="transmembrane region" description="Helical" evidence="13">
    <location>
        <begin position="426"/>
        <end position="448"/>
    </location>
</feature>
<evidence type="ECO:0000256" key="11">
    <source>
        <dbReference type="ARBA" id="ARBA00023136"/>
    </source>
</evidence>
<dbReference type="PIRSF" id="PIRSF006603">
    <property type="entry name" value="DinF"/>
    <property type="match status" value="1"/>
</dbReference>
<feature type="transmembrane region" description="Helical" evidence="13">
    <location>
        <begin position="263"/>
        <end position="283"/>
    </location>
</feature>
<evidence type="ECO:0000256" key="2">
    <source>
        <dbReference type="ARBA" id="ARBA00004651"/>
    </source>
</evidence>
<evidence type="ECO:0000256" key="3">
    <source>
        <dbReference type="ARBA" id="ARBA00010199"/>
    </source>
</evidence>
<dbReference type="PANTHER" id="PTHR43298">
    <property type="entry name" value="MULTIDRUG RESISTANCE PROTEIN NORM-RELATED"/>
    <property type="match status" value="1"/>
</dbReference>
<feature type="transmembrane region" description="Helical" evidence="13">
    <location>
        <begin position="289"/>
        <end position="309"/>
    </location>
</feature>
<keyword evidence="6" id="KW-0050">Antiport</keyword>
<feature type="transmembrane region" description="Helical" evidence="13">
    <location>
        <begin position="178"/>
        <end position="198"/>
    </location>
</feature>
<evidence type="ECO:0000256" key="8">
    <source>
        <dbReference type="ARBA" id="ARBA00022692"/>
    </source>
</evidence>
<sequence>MEKTAVLKVEKSELGQRLFTNRDLSKLFIPLVVEQFLEYSVGLTASILVAHVGEAAVSGVSLVEFVMALLISVFAALATGGAVIAGQYLGNKQEKAANKAANQLVWFAGALSVIIMVLIYLFRTAILHGLFGQISDEVYGHARTYLLIVAASIPFLGLYNAIAAIFRTMGNSKLPMKIMLLMNIVNVAITALLIFGFHLGTAGVAIPTLVSRVGAALLIIAFAFNKENVLYLEKTLRFKFDGSMINRILKIGVPSGFENGMFYFGRLIILSLVSTFGTAAIAANSVGGTIIMFEVLPGMAVGLGLTVVISRCVGSGDYEQARYYTKKITGALYVAQIISSAIVLVLLPMILNIYALSAEATQWTTEIVWGHAIMMILIWPLAYTLPVTFRAAGDAKFPMIVSIFCMIFCRIFLAYVFGVYLNMGMIGTWLAMFVDWIVKAIIFVWRYFSGKWTAFRAI</sequence>
<name>A0ABR6Z029_9FIRM</name>
<reference evidence="14 15" key="1">
    <citation type="journal article" date="2020" name="mSystems">
        <title>Defining Genomic and Predicted Metabolic Features of the Acetobacterium Genus.</title>
        <authorList>
            <person name="Ross D.E."/>
            <person name="Marshall C.W."/>
            <person name="Gulliver D."/>
            <person name="May H.D."/>
            <person name="Norman R.S."/>
        </authorList>
    </citation>
    <scope>NUCLEOTIDE SEQUENCE [LARGE SCALE GENOMIC DNA]</scope>
    <source>
        <strain evidence="14 15">DSM 4132</strain>
    </source>
</reference>
<evidence type="ECO:0000256" key="10">
    <source>
        <dbReference type="ARBA" id="ARBA00023065"/>
    </source>
</evidence>
<feature type="transmembrane region" description="Helical" evidence="13">
    <location>
        <begin position="367"/>
        <end position="385"/>
    </location>
</feature>
<comment type="subcellular location">
    <subcellularLocation>
        <location evidence="2">Cell membrane</location>
        <topology evidence="2">Multi-pass membrane protein</topology>
    </subcellularLocation>
</comment>
<accession>A0ABR6Z029</accession>
<keyword evidence="7" id="KW-1003">Cell membrane</keyword>
<evidence type="ECO:0000256" key="12">
    <source>
        <dbReference type="ARBA" id="ARBA00031636"/>
    </source>
</evidence>
<proteinExistence type="inferred from homology"/>
<feature type="transmembrane region" description="Helical" evidence="13">
    <location>
        <begin position="204"/>
        <end position="224"/>
    </location>
</feature>
<dbReference type="InterPro" id="IPR050222">
    <property type="entry name" value="MATE_MdtK"/>
</dbReference>
<dbReference type="Pfam" id="PF01554">
    <property type="entry name" value="MatE"/>
    <property type="match status" value="2"/>
</dbReference>
<keyword evidence="10" id="KW-0406">Ion transport</keyword>
<comment type="similarity">
    <text evidence="3">Belongs to the multi antimicrobial extrusion (MATE) (TC 2.A.66.1) family.</text>
</comment>
<keyword evidence="15" id="KW-1185">Reference proteome</keyword>
<gene>
    <name evidence="14" type="ORF">GH811_14035</name>
</gene>
<dbReference type="CDD" id="cd13137">
    <property type="entry name" value="MATE_NorM_like"/>
    <property type="match status" value="1"/>
</dbReference>
<feature type="transmembrane region" description="Helical" evidence="13">
    <location>
        <begin position="397"/>
        <end position="420"/>
    </location>
</feature>
<dbReference type="RefSeq" id="WP_186894896.1">
    <property type="nucleotide sequence ID" value="NZ_WJBE01000015.1"/>
</dbReference>